<dbReference type="AlphaFoldDB" id="A0A177AXZ8"/>
<dbReference type="EMBL" id="LWCA01000799">
    <property type="protein sequence ID" value="OAF66897.1"/>
    <property type="molecule type" value="Genomic_DNA"/>
</dbReference>
<dbReference type="InterPro" id="IPR012337">
    <property type="entry name" value="RNaseH-like_sf"/>
</dbReference>
<dbReference type="Gene3D" id="3.30.420.10">
    <property type="entry name" value="Ribonuclease H-like superfamily/Ribonuclease H"/>
    <property type="match status" value="1"/>
</dbReference>
<proteinExistence type="predicted"/>
<evidence type="ECO:0000313" key="2">
    <source>
        <dbReference type="Proteomes" id="UP000078046"/>
    </source>
</evidence>
<organism evidence="1 2">
    <name type="scientific">Intoshia linei</name>
    <dbReference type="NCBI Taxonomy" id="1819745"/>
    <lineage>
        <taxon>Eukaryota</taxon>
        <taxon>Metazoa</taxon>
        <taxon>Spiralia</taxon>
        <taxon>Lophotrochozoa</taxon>
        <taxon>Mesozoa</taxon>
        <taxon>Orthonectida</taxon>
        <taxon>Rhopaluridae</taxon>
        <taxon>Intoshia</taxon>
    </lineage>
</organism>
<sequence length="552" mass="64413">MEFVKEATPSIKNDTYYFPCKGSMVRLTNIDDEIFTGTIIDCDKERNACIMLSDIKDKNDNDLNGTTIFNRHELKSVKLISETLPAEIPLVYEYCTEIPSDFRIKSSQRLLKFIPDIWNNYTPDSCFDTQGVVLFDINNESCKSVYIETLLNQLLKVDKIACSYKITSDYSKSNPNHELIFLTFSIKLTEMYVIQICDLKQSKIFNIIKNILENVNVMKIIHDSRLVNGLLRRDFGIIVNNVYDTQAISFHFMKNLLMQMYASDTMFSFETTLSYFLPERCQSYFSFERLKNMQIHNRVWLDCKKEGWDMNTNQKAFLIYRTIFLIELMHSLDYYNYLKISHYNKCFSNAYAKSSQIEHYRPWNLNINTIEAINAFSLENYKLKYNSKVLPTDIPVHFTRKSILSHQFNLEIMDVLVNLNQTIEKNDKKIYKKLVHEDTNDVKSNIIQNDENIVKLNDEKNNKIEPNTVTSNSLPCNNIPKNHLDCLIPEKTGYTGSNQVIVNCNVDKSSYADIVDNTKQINVNLNKFVENSKEKTCSLNKDANDILKLYFD</sequence>
<dbReference type="Proteomes" id="UP000078046">
    <property type="component" value="Unassembled WGS sequence"/>
</dbReference>
<dbReference type="SUPFAM" id="SSF53098">
    <property type="entry name" value="Ribonuclease H-like"/>
    <property type="match status" value="1"/>
</dbReference>
<reference evidence="1 2" key="1">
    <citation type="submission" date="2016-04" db="EMBL/GenBank/DDBJ databases">
        <title>The genome of Intoshia linei affirms orthonectids as highly simplified spiralians.</title>
        <authorList>
            <person name="Mikhailov K.V."/>
            <person name="Slusarev G.S."/>
            <person name="Nikitin M.A."/>
            <person name="Logacheva M.D."/>
            <person name="Penin A."/>
            <person name="Aleoshin V."/>
            <person name="Panchin Y.V."/>
        </authorList>
    </citation>
    <scope>NUCLEOTIDE SEQUENCE [LARGE SCALE GENOMIC DNA]</scope>
    <source>
        <strain evidence="1">Intl2013</strain>
        <tissue evidence="1">Whole animal</tissue>
    </source>
</reference>
<comment type="caution">
    <text evidence="1">The sequence shown here is derived from an EMBL/GenBank/DDBJ whole genome shotgun (WGS) entry which is preliminary data.</text>
</comment>
<dbReference type="GO" id="GO:0003676">
    <property type="term" value="F:nucleic acid binding"/>
    <property type="evidence" value="ECO:0007669"/>
    <property type="project" value="InterPro"/>
</dbReference>
<accession>A0A177AXZ8</accession>
<protein>
    <recommendedName>
        <fullName evidence="3">3'-5' exonuclease domain-containing protein</fullName>
    </recommendedName>
</protein>
<dbReference type="InterPro" id="IPR036397">
    <property type="entry name" value="RNaseH_sf"/>
</dbReference>
<keyword evidence="2" id="KW-1185">Reference proteome</keyword>
<dbReference type="OrthoDB" id="26838at2759"/>
<gene>
    <name evidence="1" type="ORF">A3Q56_05380</name>
</gene>
<evidence type="ECO:0000313" key="1">
    <source>
        <dbReference type="EMBL" id="OAF66897.1"/>
    </source>
</evidence>
<evidence type="ECO:0008006" key="3">
    <source>
        <dbReference type="Google" id="ProtNLM"/>
    </source>
</evidence>
<name>A0A177AXZ8_9BILA</name>